<keyword evidence="3" id="KW-0808">Transferase</keyword>
<proteinExistence type="inferred from homology"/>
<reference evidence="11 12" key="1">
    <citation type="journal article" date="2020" name="ISME J.">
        <title>Comparative genomics reveals insights into cyanobacterial evolution and habitat adaptation.</title>
        <authorList>
            <person name="Chen M.Y."/>
            <person name="Teng W.K."/>
            <person name="Zhao L."/>
            <person name="Hu C.X."/>
            <person name="Zhou Y.K."/>
            <person name="Han B.P."/>
            <person name="Song L.R."/>
            <person name="Shu W.S."/>
        </authorList>
    </citation>
    <scope>NUCLEOTIDE SEQUENCE [LARGE SCALE GENOMIC DNA]</scope>
    <source>
        <strain evidence="11 12">FACHB-1370</strain>
    </source>
</reference>
<evidence type="ECO:0000256" key="8">
    <source>
        <dbReference type="ARBA" id="ARBA00022842"/>
    </source>
</evidence>
<keyword evidence="2" id="KW-1277">Toxin-antitoxin system</keyword>
<keyword evidence="7" id="KW-0067">ATP-binding</keyword>
<keyword evidence="6" id="KW-0547">Nucleotide-binding</keyword>
<evidence type="ECO:0000259" key="10">
    <source>
        <dbReference type="Pfam" id="PF01909"/>
    </source>
</evidence>
<keyword evidence="12" id="KW-1185">Reference proteome</keyword>
<dbReference type="EMBL" id="JACJSK010000013">
    <property type="protein sequence ID" value="MBD2544433.1"/>
    <property type="molecule type" value="Genomic_DNA"/>
</dbReference>
<organism evidence="11 12">
    <name type="scientific">Planktothricoides raciborskii FACHB-1370</name>
    <dbReference type="NCBI Taxonomy" id="2949576"/>
    <lineage>
        <taxon>Bacteria</taxon>
        <taxon>Bacillati</taxon>
        <taxon>Cyanobacteriota</taxon>
        <taxon>Cyanophyceae</taxon>
        <taxon>Oscillatoriophycideae</taxon>
        <taxon>Oscillatoriales</taxon>
        <taxon>Oscillatoriaceae</taxon>
        <taxon>Planktothricoides</taxon>
    </lineage>
</organism>
<evidence type="ECO:0000256" key="7">
    <source>
        <dbReference type="ARBA" id="ARBA00022840"/>
    </source>
</evidence>
<dbReference type="CDD" id="cd05403">
    <property type="entry name" value="NT_KNTase_like"/>
    <property type="match status" value="1"/>
</dbReference>
<dbReference type="SUPFAM" id="SSF81301">
    <property type="entry name" value="Nucleotidyltransferase"/>
    <property type="match status" value="1"/>
</dbReference>
<evidence type="ECO:0000256" key="4">
    <source>
        <dbReference type="ARBA" id="ARBA00022695"/>
    </source>
</evidence>
<evidence type="ECO:0000256" key="9">
    <source>
        <dbReference type="ARBA" id="ARBA00038276"/>
    </source>
</evidence>
<evidence type="ECO:0000256" key="1">
    <source>
        <dbReference type="ARBA" id="ARBA00001946"/>
    </source>
</evidence>
<comment type="caution">
    <text evidence="11">The sequence shown here is derived from an EMBL/GenBank/DDBJ whole genome shotgun (WGS) entry which is preliminary data.</text>
</comment>
<sequence>MSNAEKLTLEIPNRVLYARLNITPEVLGCFCDRAGIVELGLFGSVLRDDFRVDSDIDVLVTFSSEVHLSLLDFVSLEQELEELFRRQVDLVEKSVVEADENWIRREAILKESRVIYESRCSIYSRYCSLWAGDS</sequence>
<keyword evidence="8" id="KW-0460">Magnesium</keyword>
<evidence type="ECO:0000313" key="11">
    <source>
        <dbReference type="EMBL" id="MBD2544433.1"/>
    </source>
</evidence>
<dbReference type="InterPro" id="IPR043519">
    <property type="entry name" value="NT_sf"/>
</dbReference>
<dbReference type="RefSeq" id="WP_190878319.1">
    <property type="nucleotide sequence ID" value="NZ_JACJSK010000013.1"/>
</dbReference>
<dbReference type="InterPro" id="IPR002934">
    <property type="entry name" value="Polymerase_NTP_transf_dom"/>
</dbReference>
<feature type="domain" description="Polymerase nucleotidyl transferase" evidence="10">
    <location>
        <begin position="25"/>
        <end position="112"/>
    </location>
</feature>
<dbReference type="PANTHER" id="PTHR33571:SF12">
    <property type="entry name" value="BSL3053 PROTEIN"/>
    <property type="match status" value="1"/>
</dbReference>
<gene>
    <name evidence="11" type="ORF">H6G72_11415</name>
</gene>
<keyword evidence="5" id="KW-0479">Metal-binding</keyword>
<dbReference type="InterPro" id="IPR052038">
    <property type="entry name" value="Type-VII_TA_antitoxin"/>
</dbReference>
<dbReference type="Gene3D" id="3.30.460.10">
    <property type="entry name" value="Beta Polymerase, domain 2"/>
    <property type="match status" value="1"/>
</dbReference>
<protein>
    <submittedName>
        <fullName evidence="11">Nucleotidyltransferase domain-containing protein</fullName>
    </submittedName>
</protein>
<evidence type="ECO:0000256" key="2">
    <source>
        <dbReference type="ARBA" id="ARBA00022649"/>
    </source>
</evidence>
<evidence type="ECO:0000256" key="3">
    <source>
        <dbReference type="ARBA" id="ARBA00022679"/>
    </source>
</evidence>
<evidence type="ECO:0000256" key="5">
    <source>
        <dbReference type="ARBA" id="ARBA00022723"/>
    </source>
</evidence>
<dbReference type="Proteomes" id="UP000641954">
    <property type="component" value="Unassembled WGS sequence"/>
</dbReference>
<name>A0ABR8ECH9_9CYAN</name>
<comment type="cofactor">
    <cofactor evidence="1">
        <name>Mg(2+)</name>
        <dbReference type="ChEBI" id="CHEBI:18420"/>
    </cofactor>
</comment>
<dbReference type="Pfam" id="PF01909">
    <property type="entry name" value="NTP_transf_2"/>
    <property type="match status" value="1"/>
</dbReference>
<accession>A0ABR8ECH9</accession>
<evidence type="ECO:0000313" key="12">
    <source>
        <dbReference type="Proteomes" id="UP000641954"/>
    </source>
</evidence>
<comment type="similarity">
    <text evidence="9">Belongs to the MntA antitoxin family.</text>
</comment>
<evidence type="ECO:0000256" key="6">
    <source>
        <dbReference type="ARBA" id="ARBA00022741"/>
    </source>
</evidence>
<dbReference type="PANTHER" id="PTHR33571">
    <property type="entry name" value="SSL8005 PROTEIN"/>
    <property type="match status" value="1"/>
</dbReference>
<keyword evidence="4" id="KW-0548">Nucleotidyltransferase</keyword>